<dbReference type="InterPro" id="IPR041175">
    <property type="entry name" value="VLRF1/Vms1"/>
</dbReference>
<evidence type="ECO:0000256" key="11">
    <source>
        <dbReference type="SAM" id="MobiDB-lite"/>
    </source>
</evidence>
<evidence type="ECO:0000313" key="13">
    <source>
        <dbReference type="EMBL" id="KAH0565211.1"/>
    </source>
</evidence>
<comment type="similarity">
    <text evidence="2 10">Belongs to the ANKZF1/VMS1 family.</text>
</comment>
<dbReference type="GO" id="GO:0005737">
    <property type="term" value="C:cytoplasm"/>
    <property type="evidence" value="ECO:0007669"/>
    <property type="project" value="UniProtKB-SubCell"/>
</dbReference>
<dbReference type="InterPro" id="IPR013087">
    <property type="entry name" value="Znf_C2H2_type"/>
</dbReference>
<dbReference type="Proteomes" id="UP000750711">
    <property type="component" value="Unassembled WGS sequence"/>
</dbReference>
<dbReference type="PANTHER" id="PTHR16036:SF2">
    <property type="entry name" value="TRNA ENDONUCLEASE ANKZF1"/>
    <property type="match status" value="1"/>
</dbReference>
<evidence type="ECO:0000256" key="3">
    <source>
        <dbReference type="ARBA" id="ARBA00022490"/>
    </source>
</evidence>
<feature type="active site" evidence="10">
    <location>
        <position position="289"/>
    </location>
</feature>
<dbReference type="PANTHER" id="PTHR16036">
    <property type="entry name" value="ANKYRIN REPEAT AND ZINC FINGER DOMAIN-CONTAINING PROTEIN 1"/>
    <property type="match status" value="1"/>
</dbReference>
<keyword evidence="14" id="KW-1185">Reference proteome</keyword>
<evidence type="ECO:0000256" key="10">
    <source>
        <dbReference type="PROSITE-ProRule" id="PRU01389"/>
    </source>
</evidence>
<protein>
    <recommendedName>
        <fullName evidence="12">VLRF1 domain-containing protein</fullName>
    </recommendedName>
</protein>
<dbReference type="AlphaFoldDB" id="A0A9P8LGX8"/>
<feature type="compositionally biased region" description="Basic and acidic residues" evidence="11">
    <location>
        <begin position="614"/>
        <end position="657"/>
    </location>
</feature>
<feature type="region of interest" description="Disordered" evidence="11">
    <location>
        <begin position="108"/>
        <end position="128"/>
    </location>
</feature>
<evidence type="ECO:0000256" key="6">
    <source>
        <dbReference type="ARBA" id="ARBA00022759"/>
    </source>
</evidence>
<evidence type="ECO:0000256" key="1">
    <source>
        <dbReference type="ARBA" id="ARBA00004496"/>
    </source>
</evidence>
<keyword evidence="5" id="KW-0677">Repeat</keyword>
<evidence type="ECO:0000313" key="14">
    <source>
        <dbReference type="Proteomes" id="UP000750711"/>
    </source>
</evidence>
<dbReference type="PROSITE" id="PS52044">
    <property type="entry name" value="VLRF1"/>
    <property type="match status" value="1"/>
</dbReference>
<evidence type="ECO:0000256" key="7">
    <source>
        <dbReference type="ARBA" id="ARBA00022801"/>
    </source>
</evidence>
<feature type="region of interest" description="Disordered" evidence="11">
    <location>
        <begin position="280"/>
        <end position="302"/>
    </location>
</feature>
<dbReference type="GO" id="GO:0016787">
    <property type="term" value="F:hydrolase activity"/>
    <property type="evidence" value="ECO:0007669"/>
    <property type="project" value="UniProtKB-KW"/>
</dbReference>
<feature type="compositionally biased region" description="Basic and acidic residues" evidence="11">
    <location>
        <begin position="149"/>
        <end position="162"/>
    </location>
</feature>
<comment type="subcellular location">
    <subcellularLocation>
        <location evidence="1">Cytoplasm</location>
    </subcellularLocation>
</comment>
<feature type="compositionally biased region" description="Low complexity" evidence="11">
    <location>
        <begin position="405"/>
        <end position="423"/>
    </location>
</feature>
<comment type="caution">
    <text evidence="13">The sequence shown here is derived from an EMBL/GenBank/DDBJ whole genome shotgun (WGS) entry which is preliminary data.</text>
</comment>
<feature type="domain" description="VLRF1" evidence="12">
    <location>
        <begin position="230"/>
        <end position="389"/>
    </location>
</feature>
<proteinExistence type="inferred from homology"/>
<gene>
    <name evidence="13" type="ORF">GP486_001394</name>
</gene>
<feature type="region of interest" description="Disordered" evidence="11">
    <location>
        <begin position="405"/>
        <end position="430"/>
    </location>
</feature>
<dbReference type="EMBL" id="JAGHQM010000123">
    <property type="protein sequence ID" value="KAH0565211.1"/>
    <property type="molecule type" value="Genomic_DNA"/>
</dbReference>
<keyword evidence="9" id="KW-0175">Coiled coil</keyword>
<dbReference type="Pfam" id="PF18826">
    <property type="entry name" value="bVLRF1"/>
    <property type="match status" value="1"/>
</dbReference>
<accession>A0A9P8LGX8</accession>
<feature type="region of interest" description="Disordered" evidence="11">
    <location>
        <begin position="145"/>
        <end position="166"/>
    </location>
</feature>
<feature type="region of interest" description="Disordered" evidence="11">
    <location>
        <begin position="468"/>
        <end position="487"/>
    </location>
</feature>
<evidence type="ECO:0000256" key="2">
    <source>
        <dbReference type="ARBA" id="ARBA00009262"/>
    </source>
</evidence>
<name>A0A9P8LGX8_9PEZI</name>
<comment type="domain">
    <text evidence="10">The VLRF1 domain mediates binding to the 60S ribosomal subunit.</text>
</comment>
<keyword evidence="7 10" id="KW-0378">Hydrolase</keyword>
<feature type="region of interest" description="Disordered" evidence="11">
    <location>
        <begin position="553"/>
        <end position="657"/>
    </location>
</feature>
<dbReference type="InterPro" id="IPR047139">
    <property type="entry name" value="ANKZ1/VMS1"/>
</dbReference>
<dbReference type="GO" id="GO:0036503">
    <property type="term" value="P:ERAD pathway"/>
    <property type="evidence" value="ECO:0007669"/>
    <property type="project" value="TreeGrafter"/>
</dbReference>
<keyword evidence="6 10" id="KW-0255">Endonuclease</keyword>
<evidence type="ECO:0000256" key="8">
    <source>
        <dbReference type="ARBA" id="ARBA00023043"/>
    </source>
</evidence>
<evidence type="ECO:0000256" key="5">
    <source>
        <dbReference type="ARBA" id="ARBA00022737"/>
    </source>
</evidence>
<evidence type="ECO:0000256" key="9">
    <source>
        <dbReference type="ARBA" id="ARBA00023054"/>
    </source>
</evidence>
<keyword evidence="3 10" id="KW-0963">Cytoplasm</keyword>
<keyword evidence="8" id="KW-0040">ANK repeat</keyword>
<reference evidence="13" key="1">
    <citation type="submission" date="2021-03" db="EMBL/GenBank/DDBJ databases">
        <title>Comparative genomics and phylogenomic investigation of the class Geoglossomycetes provide insights into ecological specialization and systematics.</title>
        <authorList>
            <person name="Melie T."/>
            <person name="Pirro S."/>
            <person name="Miller A.N."/>
            <person name="Quandt A."/>
        </authorList>
    </citation>
    <scope>NUCLEOTIDE SEQUENCE</scope>
    <source>
        <strain evidence="13">CAQ_001_2017</strain>
    </source>
</reference>
<evidence type="ECO:0000259" key="12">
    <source>
        <dbReference type="PROSITE" id="PS52044"/>
    </source>
</evidence>
<feature type="compositionally biased region" description="Basic and acidic residues" evidence="11">
    <location>
        <begin position="556"/>
        <end position="595"/>
    </location>
</feature>
<dbReference type="GO" id="GO:0004519">
    <property type="term" value="F:endonuclease activity"/>
    <property type="evidence" value="ECO:0007669"/>
    <property type="project" value="UniProtKB-KW"/>
</dbReference>
<dbReference type="PROSITE" id="PS00028">
    <property type="entry name" value="ZINC_FINGER_C2H2_1"/>
    <property type="match status" value="1"/>
</dbReference>
<organism evidence="13 14">
    <name type="scientific">Trichoglossum hirsutum</name>
    <dbReference type="NCBI Taxonomy" id="265104"/>
    <lineage>
        <taxon>Eukaryota</taxon>
        <taxon>Fungi</taxon>
        <taxon>Dikarya</taxon>
        <taxon>Ascomycota</taxon>
        <taxon>Pezizomycotina</taxon>
        <taxon>Geoglossomycetes</taxon>
        <taxon>Geoglossales</taxon>
        <taxon>Geoglossaceae</taxon>
        <taxon>Trichoglossum</taxon>
    </lineage>
</organism>
<evidence type="ECO:0000256" key="4">
    <source>
        <dbReference type="ARBA" id="ARBA00022722"/>
    </source>
</evidence>
<feature type="compositionally biased region" description="Polar residues" evidence="11">
    <location>
        <begin position="468"/>
        <end position="479"/>
    </location>
</feature>
<sequence>MAQAEDLLKRPLYIFDLPEKILASLQLKGSEIATGGHQAHTQETRGSDEAAIPSTSCSLCGTQFSTVLAQRSHVKSDFHGYNLKQKMKGRPPVGEAEFERLLEDLEESISGSDSGEDSEDDASQSNVTEKGDILATLLKKQANISATGHQDDVQSRKRERGAGKPPLIWFSNPLLPPNTYLGIYRAVFTNAEQEEGNDIISTIRNKQYAPVSTSKAASKDSRIENRQVEKSPHYFLSMIGGGHFAAMVVSLSPKPGRKNAVGVEERQASVLAHKTFHRYTTRRKQGGTQSANDAAKGAAHSAGSTLRRYNEAALTNEIRALLAEWKPLIDSAELLFIRATGNTNRRILYGPYDGQVLRYNDPRNRGFPFNTRRATQAELMRAFVELTRAKVSRIDETALAASAAAKKGQAASPLKSDKPLSPSAMNDVSKEEEAAISHTTQIQSLIRRSKAPAVLSYLSSNSLTPGFTFKPSDSQQNRHAPTPLHFGASTNSPAVVFALLTKISADPTTLNGEGKTSFELAGDRATRDAFRVARAELGEERWDWNRARVPAPLTKTEADNRGKKERADADKKEAERRKAEMARLRDEQAAAKQKEQQGGSKRGGGSLGPGAEKTGAEKREEEAKGMTPEMRMKLERERRARAAEERIRKMREKGEAA</sequence>
<keyword evidence="4 10" id="KW-0540">Nuclease</keyword>